<dbReference type="OrthoDB" id="1522652at2"/>
<dbReference type="Proteomes" id="UP000007463">
    <property type="component" value="Chromosome"/>
</dbReference>
<dbReference type="NCBIfam" id="TIGR04183">
    <property type="entry name" value="Por_Secre_tail"/>
    <property type="match status" value="1"/>
</dbReference>
<dbReference type="InterPro" id="IPR013783">
    <property type="entry name" value="Ig-like_fold"/>
</dbReference>
<feature type="signal peptide" evidence="2">
    <location>
        <begin position="1"/>
        <end position="19"/>
    </location>
</feature>
<name>F2IEF7_FLUTR</name>
<dbReference type="Pfam" id="PF18962">
    <property type="entry name" value="Por_Secre_tail"/>
    <property type="match status" value="1"/>
</dbReference>
<gene>
    <name evidence="4" type="ordered locus">Fluta_1487</name>
</gene>
<evidence type="ECO:0000259" key="3">
    <source>
        <dbReference type="PROSITE" id="PS50093"/>
    </source>
</evidence>
<dbReference type="InterPro" id="IPR022409">
    <property type="entry name" value="PKD/Chitinase_dom"/>
</dbReference>
<dbReference type="Pfam" id="PF18911">
    <property type="entry name" value="PKD_4"/>
    <property type="match status" value="1"/>
</dbReference>
<feature type="domain" description="PKD" evidence="3">
    <location>
        <begin position="241"/>
        <end position="319"/>
    </location>
</feature>
<proteinExistence type="predicted"/>
<dbReference type="EMBL" id="CP002542">
    <property type="protein sequence ID" value="AEA43481.1"/>
    <property type="molecule type" value="Genomic_DNA"/>
</dbReference>
<dbReference type="AlphaFoldDB" id="F2IEF7"/>
<protein>
    <submittedName>
        <fullName evidence="4">PKD domain containing protein</fullName>
    </submittedName>
</protein>
<dbReference type="SMART" id="SM00089">
    <property type="entry name" value="PKD"/>
    <property type="match status" value="1"/>
</dbReference>
<dbReference type="KEGG" id="fte:Fluta_1487"/>
<keyword evidence="1 2" id="KW-0732">Signal</keyword>
<dbReference type="PROSITE" id="PS50093">
    <property type="entry name" value="PKD"/>
    <property type="match status" value="1"/>
</dbReference>
<dbReference type="CDD" id="cd00146">
    <property type="entry name" value="PKD"/>
    <property type="match status" value="1"/>
</dbReference>
<dbReference type="InterPro" id="IPR026444">
    <property type="entry name" value="Secre_tail"/>
</dbReference>
<dbReference type="eggNOG" id="COG3291">
    <property type="taxonomic scope" value="Bacteria"/>
</dbReference>
<dbReference type="SUPFAM" id="SSF49299">
    <property type="entry name" value="PKD domain"/>
    <property type="match status" value="1"/>
</dbReference>
<evidence type="ECO:0000256" key="2">
    <source>
        <dbReference type="SAM" id="SignalP"/>
    </source>
</evidence>
<evidence type="ECO:0000256" key="1">
    <source>
        <dbReference type="ARBA" id="ARBA00022729"/>
    </source>
</evidence>
<dbReference type="InterPro" id="IPR000601">
    <property type="entry name" value="PKD_dom"/>
</dbReference>
<sequence precursor="true">MRKILLSLSLLTLTLQASAQTQIGNSNFEAWQNVGSSTEEPTNWNSFKTASGDGALILFYGSTTLGRSPQKRPGSTGTYSARIWSKNPIASIIANGNMTCGRINMGSSTVTDLSNHNHTVTSDANFSENFTDTPDSLVVWLKFKPTNTTQNDSARVSAVIHTNVAFKDPNDVGNANTIATAIKNINYTNGGWRRVSIPFNYVGNVANSAFIIVTFTTNKTPGGGSDKDSLLMDDMELVYVPKASFTSTTTSICPGGNVTFTSTSTNYPTGYSWNFGDGSPASTTQNPVHQYTNPGTYTAVLTVTNQWGSTNSTPVTITVNNPQDATFSYAQPTYCSNAANPTPTVVDAGTFSSTAGLSINATTGIINLAASTAGTYTVTNTTSGACPDTKTTSITINAAANSAFNYPSNTICITDGNQTPTTAEAGTFSSTAGLVFVSATTGVIDVANSTPGTYTITYSVPGSGSCPSSSTVNVTLTANPDATFTYAQGAYCINGTNPNPVFGAGASGGVFSSNLAGMSINSNSGAIDLSASVAGSYIVTNTIAAVGSCLASTEDFTVIINALPNVTLGTFQQICEYNPSFTLTGGAPAGGTYSGTGVSAGSFNPATAGLGTKTITYLYTDATTTCSNTATNTIVVDACLAVEDNQIATISVYPNPTDGKLTLSNVTGNTSFKVVSVSGQVVLDGVVSNTANTIDLSSFENGIYVLQLTQEQALQTIRIVKN</sequence>
<organism evidence="4 5">
    <name type="scientific">Fluviicola taffensis (strain DSM 16823 / NCIMB 13979 / RW262)</name>
    <dbReference type="NCBI Taxonomy" id="755732"/>
    <lineage>
        <taxon>Bacteria</taxon>
        <taxon>Pseudomonadati</taxon>
        <taxon>Bacteroidota</taxon>
        <taxon>Flavobacteriia</taxon>
        <taxon>Flavobacteriales</taxon>
        <taxon>Crocinitomicaceae</taxon>
        <taxon>Fluviicola</taxon>
    </lineage>
</organism>
<dbReference type="RefSeq" id="WP_013686252.1">
    <property type="nucleotide sequence ID" value="NC_015321.1"/>
</dbReference>
<reference evidence="5" key="2">
    <citation type="submission" date="2011-02" db="EMBL/GenBank/DDBJ databases">
        <title>The complete genome of Fluviicola taffensis DSM 16823.</title>
        <authorList>
            <consortium name="US DOE Joint Genome Institute (JGI-PGF)"/>
            <person name="Lucas S."/>
            <person name="Copeland A."/>
            <person name="Lapidus A."/>
            <person name="Bruce D."/>
            <person name="Goodwin L."/>
            <person name="Pitluck S."/>
            <person name="Kyrpides N."/>
            <person name="Mavromatis K."/>
            <person name="Ivanova N."/>
            <person name="Mikhailova N."/>
            <person name="Pagani I."/>
            <person name="Chertkov O."/>
            <person name="Detter J.C."/>
            <person name="Han C."/>
            <person name="Tapia R."/>
            <person name="Land M."/>
            <person name="Hauser L."/>
            <person name="Markowitz V."/>
            <person name="Cheng J.-F."/>
            <person name="Hugenholtz P."/>
            <person name="Woyke T."/>
            <person name="Wu D."/>
            <person name="Tindall B."/>
            <person name="Pomrenke H.G."/>
            <person name="Brambilla E."/>
            <person name="Klenk H.-P."/>
            <person name="Eisen J.A."/>
        </authorList>
    </citation>
    <scope>NUCLEOTIDE SEQUENCE [LARGE SCALE GENOMIC DNA]</scope>
    <source>
        <strain evidence="5">DSM 16823 / RW262 / RW262</strain>
    </source>
</reference>
<dbReference type="HOGENOM" id="CLU_383000_0_0_10"/>
<evidence type="ECO:0000313" key="5">
    <source>
        <dbReference type="Proteomes" id="UP000007463"/>
    </source>
</evidence>
<dbReference type="Gene3D" id="2.60.40.10">
    <property type="entry name" value="Immunoglobulins"/>
    <property type="match status" value="1"/>
</dbReference>
<feature type="chain" id="PRO_5003283366" evidence="2">
    <location>
        <begin position="20"/>
        <end position="722"/>
    </location>
</feature>
<dbReference type="InterPro" id="IPR035986">
    <property type="entry name" value="PKD_dom_sf"/>
</dbReference>
<accession>F2IEF7</accession>
<keyword evidence="5" id="KW-1185">Reference proteome</keyword>
<dbReference type="STRING" id="755732.Fluta_1487"/>
<reference evidence="4 5" key="1">
    <citation type="journal article" date="2011" name="Stand. Genomic Sci.">
        <title>Complete genome sequence of the gliding freshwater bacterium Fluviicola taffensis type strain (RW262).</title>
        <authorList>
            <person name="Woyke T."/>
            <person name="Chertkov O."/>
            <person name="Lapidus A."/>
            <person name="Nolan M."/>
            <person name="Lucas S."/>
            <person name="Del Rio T.G."/>
            <person name="Tice H."/>
            <person name="Cheng J.F."/>
            <person name="Tapia R."/>
            <person name="Han C."/>
            <person name="Goodwin L."/>
            <person name="Pitluck S."/>
            <person name="Liolios K."/>
            <person name="Pagani I."/>
            <person name="Ivanova N."/>
            <person name="Huntemann M."/>
            <person name="Mavromatis K."/>
            <person name="Mikhailova N."/>
            <person name="Pati A."/>
            <person name="Chen A."/>
            <person name="Palaniappan K."/>
            <person name="Land M."/>
            <person name="Hauser L."/>
            <person name="Brambilla E.M."/>
            <person name="Rohde M."/>
            <person name="Mwirichia R."/>
            <person name="Sikorski J."/>
            <person name="Tindall B.J."/>
            <person name="Goker M."/>
            <person name="Bristow J."/>
            <person name="Eisen J.A."/>
            <person name="Markowitz V."/>
            <person name="Hugenholtz P."/>
            <person name="Klenk H.P."/>
            <person name="Kyrpides N.C."/>
        </authorList>
    </citation>
    <scope>NUCLEOTIDE SEQUENCE [LARGE SCALE GENOMIC DNA]</scope>
    <source>
        <strain evidence="5">DSM 16823 / RW262 / RW262</strain>
    </source>
</reference>
<evidence type="ECO:0000313" key="4">
    <source>
        <dbReference type="EMBL" id="AEA43481.1"/>
    </source>
</evidence>